<reference evidence="8 9" key="1">
    <citation type="submission" date="2016-07" db="EMBL/GenBank/DDBJ databases">
        <title>Pervasive Adenine N6-methylation of Active Genes in Fungi.</title>
        <authorList>
            <consortium name="DOE Joint Genome Institute"/>
            <person name="Mondo S.J."/>
            <person name="Dannebaum R.O."/>
            <person name="Kuo R.C."/>
            <person name="Labutti K."/>
            <person name="Haridas S."/>
            <person name="Kuo A."/>
            <person name="Salamov A."/>
            <person name="Ahrendt S.R."/>
            <person name="Lipzen A."/>
            <person name="Sullivan W."/>
            <person name="Andreopoulos W.B."/>
            <person name="Clum A."/>
            <person name="Lindquist E."/>
            <person name="Daum C."/>
            <person name="Ramamoorthy G.K."/>
            <person name="Gryganskyi A."/>
            <person name="Culley D."/>
            <person name="Magnuson J.K."/>
            <person name="James T.Y."/>
            <person name="O'Malley M.A."/>
            <person name="Stajich J.E."/>
            <person name="Spatafora J.W."/>
            <person name="Visel A."/>
            <person name="Grigoriev I.V."/>
        </authorList>
    </citation>
    <scope>NUCLEOTIDE SEQUENCE [LARGE SCALE GENOMIC DNA]</scope>
    <source>
        <strain evidence="8 9">ATCC 12442</strain>
    </source>
</reference>
<dbReference type="NCBIfam" id="TIGR02821">
    <property type="entry name" value="fghA_ester_D"/>
    <property type="match status" value="1"/>
</dbReference>
<dbReference type="InterPro" id="IPR014186">
    <property type="entry name" value="S-formylglutathione_hydrol"/>
</dbReference>
<keyword evidence="7" id="KW-0963">Cytoplasm</keyword>
<comment type="caution">
    <text evidence="8">The sequence shown here is derived from an EMBL/GenBank/DDBJ whole genome shotgun (WGS) entry which is preliminary data.</text>
</comment>
<dbReference type="EC" id="3.1.2.12" evidence="2 7"/>
<dbReference type="InterPro" id="IPR029058">
    <property type="entry name" value="AB_hydrolase_fold"/>
</dbReference>
<evidence type="ECO:0000256" key="7">
    <source>
        <dbReference type="RuleBase" id="RU363068"/>
    </source>
</evidence>
<evidence type="ECO:0000256" key="6">
    <source>
        <dbReference type="PIRSR" id="PIRSR614186-1"/>
    </source>
</evidence>
<proteinExistence type="inferred from homology"/>
<feature type="active site" description="Charge relay system" evidence="6">
    <location>
        <position position="229"/>
    </location>
</feature>
<dbReference type="GO" id="GO:0005829">
    <property type="term" value="C:cytosol"/>
    <property type="evidence" value="ECO:0007669"/>
    <property type="project" value="TreeGrafter"/>
</dbReference>
<gene>
    <name evidence="8" type="ORF">DL89DRAFT_316271</name>
</gene>
<evidence type="ECO:0000313" key="9">
    <source>
        <dbReference type="Proteomes" id="UP000193922"/>
    </source>
</evidence>
<organism evidence="8 9">
    <name type="scientific">Linderina pennispora</name>
    <dbReference type="NCBI Taxonomy" id="61395"/>
    <lineage>
        <taxon>Eukaryota</taxon>
        <taxon>Fungi</taxon>
        <taxon>Fungi incertae sedis</taxon>
        <taxon>Zoopagomycota</taxon>
        <taxon>Kickxellomycotina</taxon>
        <taxon>Kickxellomycetes</taxon>
        <taxon>Kickxellales</taxon>
        <taxon>Kickxellaceae</taxon>
        <taxon>Linderina</taxon>
    </lineage>
</organism>
<name>A0A1Y1W966_9FUNG</name>
<dbReference type="STRING" id="61395.A0A1Y1W966"/>
<keyword evidence="4 7" id="KW-0719">Serine esterase</keyword>
<dbReference type="GeneID" id="63807706"/>
<feature type="active site" description="Charge relay system" evidence="6">
    <location>
        <position position="152"/>
    </location>
</feature>
<comment type="similarity">
    <text evidence="1 7">Belongs to the esterase D family.</text>
</comment>
<dbReference type="PANTHER" id="PTHR10061">
    <property type="entry name" value="S-FORMYLGLUTATHIONE HYDROLASE"/>
    <property type="match status" value="1"/>
</dbReference>
<keyword evidence="9" id="KW-1185">Reference proteome</keyword>
<evidence type="ECO:0000313" key="8">
    <source>
        <dbReference type="EMBL" id="ORX70080.1"/>
    </source>
</evidence>
<comment type="subcellular location">
    <subcellularLocation>
        <location evidence="7">Cytoplasm</location>
    </subcellularLocation>
</comment>
<dbReference type="RefSeq" id="XP_040743718.1">
    <property type="nucleotide sequence ID" value="XM_040891058.1"/>
</dbReference>
<dbReference type="OrthoDB" id="420518at2759"/>
<comment type="function">
    <text evidence="7">Serine hydrolase involved in the detoxification of formaldehyde.</text>
</comment>
<dbReference type="AlphaFoldDB" id="A0A1Y1W966"/>
<evidence type="ECO:0000256" key="4">
    <source>
        <dbReference type="ARBA" id="ARBA00022487"/>
    </source>
</evidence>
<dbReference type="PANTHER" id="PTHR10061:SF0">
    <property type="entry name" value="S-FORMYLGLUTATHIONE HYDROLASE"/>
    <property type="match status" value="1"/>
</dbReference>
<evidence type="ECO:0000256" key="2">
    <source>
        <dbReference type="ARBA" id="ARBA00012479"/>
    </source>
</evidence>
<dbReference type="GO" id="GO:0052689">
    <property type="term" value="F:carboxylic ester hydrolase activity"/>
    <property type="evidence" value="ECO:0007669"/>
    <property type="project" value="UniProtKB-KW"/>
</dbReference>
<dbReference type="Proteomes" id="UP000193922">
    <property type="component" value="Unassembled WGS sequence"/>
</dbReference>
<dbReference type="Gene3D" id="3.40.50.1820">
    <property type="entry name" value="alpha/beta hydrolase"/>
    <property type="match status" value="1"/>
</dbReference>
<dbReference type="GO" id="GO:0018738">
    <property type="term" value="F:S-formylglutathione hydrolase activity"/>
    <property type="evidence" value="ECO:0007669"/>
    <property type="project" value="UniProtKB-EC"/>
</dbReference>
<keyword evidence="5 7" id="KW-0378">Hydrolase</keyword>
<accession>A0A1Y1W966</accession>
<evidence type="ECO:0000256" key="1">
    <source>
        <dbReference type="ARBA" id="ARBA00005622"/>
    </source>
</evidence>
<dbReference type="SUPFAM" id="SSF53474">
    <property type="entry name" value="alpha/beta-Hydrolases"/>
    <property type="match status" value="1"/>
</dbReference>
<dbReference type="FunFam" id="3.40.50.1820:FF:000002">
    <property type="entry name" value="S-formylglutathione hydrolase"/>
    <property type="match status" value="1"/>
</dbReference>
<dbReference type="EMBL" id="MCFD01000006">
    <property type="protein sequence ID" value="ORX70080.1"/>
    <property type="molecule type" value="Genomic_DNA"/>
</dbReference>
<protein>
    <recommendedName>
        <fullName evidence="3 7">S-formylglutathione hydrolase</fullName>
        <ecNumber evidence="2 7">3.1.2.12</ecNumber>
    </recommendedName>
</protein>
<dbReference type="InterPro" id="IPR000801">
    <property type="entry name" value="Esterase-like"/>
</dbReference>
<comment type="catalytic activity">
    <reaction evidence="7">
        <text>S-formylglutathione + H2O = formate + glutathione + H(+)</text>
        <dbReference type="Rhea" id="RHEA:14961"/>
        <dbReference type="ChEBI" id="CHEBI:15377"/>
        <dbReference type="ChEBI" id="CHEBI:15378"/>
        <dbReference type="ChEBI" id="CHEBI:15740"/>
        <dbReference type="ChEBI" id="CHEBI:57688"/>
        <dbReference type="ChEBI" id="CHEBI:57925"/>
        <dbReference type="EC" id="3.1.2.12"/>
    </reaction>
</comment>
<dbReference type="GO" id="GO:0046294">
    <property type="term" value="P:formaldehyde catabolic process"/>
    <property type="evidence" value="ECO:0007669"/>
    <property type="project" value="InterPro"/>
</dbReference>
<evidence type="ECO:0000256" key="3">
    <source>
        <dbReference type="ARBA" id="ARBA00016774"/>
    </source>
</evidence>
<feature type="active site" description="Charge relay system" evidence="6">
    <location>
        <position position="265"/>
    </location>
</feature>
<sequence length="287" mass="32620">MTAPELVSKSRCFHGEVHKYMHQSTATQSKMTFNIYLPDAALTGKEKVPVLYYLSGLTCNEDNMITKGGALAHLSKHQIALVTPDTSPRSCGIPGESDDWELGTGAGFYVDATQEKWSRHYNMYTYVHQELQDLVKEHFAVDALRTSVFGHSMGGHGALMLALRNPGHYRSVSGFAPICHPSTSEWGRKQFTEYLGKDEELWARYDATELVKQYEGERLPILIDQGADDPFYKSKQLQPSHFVIATESSRRNVVLENRVQPGYDHSYWFVQSFMESHIEFHAKHLKQ</sequence>
<dbReference type="Pfam" id="PF00756">
    <property type="entry name" value="Esterase"/>
    <property type="match status" value="1"/>
</dbReference>
<evidence type="ECO:0000256" key="5">
    <source>
        <dbReference type="ARBA" id="ARBA00022801"/>
    </source>
</evidence>